<reference evidence="2" key="4">
    <citation type="submission" date="2023-07" db="EMBL/GenBank/DDBJ databases">
        <title>Sorghum-associated microbial communities from plants grown in Nebraska, USA.</title>
        <authorList>
            <person name="Schachtman D."/>
        </authorList>
    </citation>
    <scope>NUCLEOTIDE SEQUENCE</scope>
    <source>
        <strain evidence="2">1457</strain>
    </source>
</reference>
<dbReference type="Proteomes" id="UP000222296">
    <property type="component" value="Chromosome Linear"/>
</dbReference>
<dbReference type="EMBL" id="CP042275">
    <property type="protein sequence ID" value="QDY96505.1"/>
    <property type="molecule type" value="Genomic_DNA"/>
</dbReference>
<dbReference type="EMBL" id="CP049217">
    <property type="protein sequence ID" value="QTG15256.1"/>
    <property type="molecule type" value="Genomic_DNA"/>
</dbReference>
<evidence type="ECO:0000313" key="5">
    <source>
        <dbReference type="Proteomes" id="UP000222296"/>
    </source>
</evidence>
<evidence type="ECO:0000313" key="2">
    <source>
        <dbReference type="EMBL" id="MDR6704580.1"/>
    </source>
</evidence>
<dbReference type="Proteomes" id="UP001265315">
    <property type="component" value="Unassembled WGS sequence"/>
</dbReference>
<reference evidence="4" key="3">
    <citation type="submission" date="2020-02" db="EMBL/GenBank/DDBJ databases">
        <title>Unexpected conservation and global transmission of agrobacterial virulence plasmids.</title>
        <authorList>
            <person name="Weisberg A.J."/>
            <person name="Davis E.W. II"/>
            <person name="Tabima J.R."/>
            <person name="Belcher M.S."/>
            <person name="Miller M."/>
            <person name="Kuo C.-H."/>
            <person name="Loper J.E."/>
            <person name="Grunwald N.J."/>
            <person name="Putnam M.L."/>
            <person name="Chang J.H."/>
        </authorList>
    </citation>
    <scope>NUCLEOTIDE SEQUENCE</scope>
    <source>
        <strain evidence="4">Q15/94</strain>
    </source>
</reference>
<dbReference type="Proteomes" id="UP000663946">
    <property type="component" value="Chromosome 2"/>
</dbReference>
<dbReference type="AlphaFoldDB" id="A0A1B9SSX7"/>
<dbReference type="GeneID" id="92926360"/>
<reference evidence="3" key="2">
    <citation type="submission" date="2020-01" db="EMBL/GenBank/DDBJ databases">
        <authorList>
            <person name="Poret-Peterson A.T."/>
            <person name="Bhatnagar S."/>
            <person name="Chen L."/>
            <person name="McClean A.E."/>
            <person name="Kluepfel D.A."/>
        </authorList>
    </citation>
    <scope>NUCLEOTIDE SEQUENCE</scope>
    <source>
        <strain evidence="3">186</strain>
    </source>
</reference>
<dbReference type="KEGG" id="atf:Ach5_38010"/>
<dbReference type="OrthoDB" id="7916272at2"/>
<sequence>MAETYEHHAAGLESPASHAFEVVPDDTNPLPSPTRAIYVGNGGHLCLTLLSGATVTFQNLPAGSLLPVRATRIFATRTTATGILGLN</sequence>
<evidence type="ECO:0000313" key="6">
    <source>
        <dbReference type="Proteomes" id="UP001265315"/>
    </source>
</evidence>
<feature type="region of interest" description="Disordered" evidence="1">
    <location>
        <begin position="1"/>
        <end position="26"/>
    </location>
</feature>
<accession>A0AA86FZA9</accession>
<accession>A0A1B9SSX7</accession>
<evidence type="ECO:0000313" key="3">
    <source>
        <dbReference type="EMBL" id="QDY96505.1"/>
    </source>
</evidence>
<protein>
    <submittedName>
        <fullName evidence="2">Uncharacterized protein</fullName>
    </submittedName>
</protein>
<reference evidence="3 5" key="1">
    <citation type="journal article" date="2017" name="Genome Announc.">
        <title>Draft Genome Sequence of Agrobacterium tumefaciens Biovar 1 Strain 186, Isolated from Walnut.</title>
        <authorList>
            <person name="Poret-Peterson A.T."/>
            <person name="Bhatnagar S."/>
            <person name="McClean A.E."/>
            <person name="Kluepfel D.A."/>
        </authorList>
    </citation>
    <scope>NUCLEOTIDE SEQUENCE [LARGE SCALE GENOMIC DNA]</scope>
    <source>
        <strain evidence="3 5">186</strain>
    </source>
</reference>
<dbReference type="RefSeq" id="WP_003508451.1">
    <property type="nucleotide sequence ID" value="NZ_CP011247.1"/>
</dbReference>
<evidence type="ECO:0000256" key="1">
    <source>
        <dbReference type="SAM" id="MobiDB-lite"/>
    </source>
</evidence>
<evidence type="ECO:0000313" key="4">
    <source>
        <dbReference type="EMBL" id="QTG15256.1"/>
    </source>
</evidence>
<gene>
    <name evidence="3" type="ORF">CG010_020400</name>
    <name evidence="4" type="ORF">G6M86_18470</name>
    <name evidence="2" type="ORF">J2W61_004453</name>
</gene>
<dbReference type="EMBL" id="JAVDSW010000005">
    <property type="protein sequence ID" value="MDR6704580.1"/>
    <property type="molecule type" value="Genomic_DNA"/>
</dbReference>
<proteinExistence type="predicted"/>
<organism evidence="2 6">
    <name type="scientific">Agrobacterium tumefaciens</name>
    <dbReference type="NCBI Taxonomy" id="358"/>
    <lineage>
        <taxon>Bacteria</taxon>
        <taxon>Pseudomonadati</taxon>
        <taxon>Pseudomonadota</taxon>
        <taxon>Alphaproteobacteria</taxon>
        <taxon>Hyphomicrobiales</taxon>
        <taxon>Rhizobiaceae</taxon>
        <taxon>Rhizobium/Agrobacterium group</taxon>
        <taxon>Agrobacterium</taxon>
        <taxon>Agrobacterium tumefaciens complex</taxon>
    </lineage>
</organism>
<name>A0A1B9SSX7_AGRTU</name>
<feature type="compositionally biased region" description="Basic and acidic residues" evidence="1">
    <location>
        <begin position="1"/>
        <end position="10"/>
    </location>
</feature>